<dbReference type="AlphaFoldDB" id="A0A5N6UXB4"/>
<protein>
    <submittedName>
        <fullName evidence="2">Uncharacterized protein</fullName>
    </submittedName>
</protein>
<keyword evidence="1" id="KW-0472">Membrane</keyword>
<evidence type="ECO:0000313" key="3">
    <source>
        <dbReference type="Proteomes" id="UP000326950"/>
    </source>
</evidence>
<dbReference type="EMBL" id="ML738621">
    <property type="protein sequence ID" value="KAE8163090.1"/>
    <property type="molecule type" value="Genomic_DNA"/>
</dbReference>
<name>A0A5N6UXB4_ASPTM</name>
<keyword evidence="1" id="KW-0812">Transmembrane</keyword>
<evidence type="ECO:0000313" key="2">
    <source>
        <dbReference type="EMBL" id="KAE8163090.1"/>
    </source>
</evidence>
<evidence type="ECO:0000256" key="1">
    <source>
        <dbReference type="SAM" id="Phobius"/>
    </source>
</evidence>
<reference evidence="2 3" key="1">
    <citation type="submission" date="2019-04" db="EMBL/GenBank/DDBJ databases">
        <title>Friends and foes A comparative genomics study of 23 Aspergillus species from section Flavi.</title>
        <authorList>
            <consortium name="DOE Joint Genome Institute"/>
            <person name="Kjaerbolling I."/>
            <person name="Vesth T."/>
            <person name="Frisvad J.C."/>
            <person name="Nybo J.L."/>
            <person name="Theobald S."/>
            <person name="Kildgaard S."/>
            <person name="Isbrandt T."/>
            <person name="Kuo A."/>
            <person name="Sato A."/>
            <person name="Lyhne E.K."/>
            <person name="Kogle M.E."/>
            <person name="Wiebenga A."/>
            <person name="Kun R.S."/>
            <person name="Lubbers R.J."/>
            <person name="Makela M.R."/>
            <person name="Barry K."/>
            <person name="Chovatia M."/>
            <person name="Clum A."/>
            <person name="Daum C."/>
            <person name="Haridas S."/>
            <person name="He G."/>
            <person name="LaButti K."/>
            <person name="Lipzen A."/>
            <person name="Mondo S."/>
            <person name="Riley R."/>
            <person name="Salamov A."/>
            <person name="Simmons B.A."/>
            <person name="Magnuson J.K."/>
            <person name="Henrissat B."/>
            <person name="Mortensen U.H."/>
            <person name="Larsen T.O."/>
            <person name="Devries R.P."/>
            <person name="Grigoriev I.V."/>
            <person name="Machida M."/>
            <person name="Baker S.E."/>
            <person name="Andersen M.R."/>
        </authorList>
    </citation>
    <scope>NUCLEOTIDE SEQUENCE [LARGE SCALE GENOMIC DNA]</scope>
    <source>
        <strain evidence="2 3">CBS 117626</strain>
    </source>
</reference>
<gene>
    <name evidence="2" type="ORF">BDV40DRAFT_311912</name>
</gene>
<sequence length="343" mass="39531">MEILPFEIKWHICRFIKADPFGILGPLSLTSRDWYDATAPILYETLIVRFGDSVSLQKAVSELKEGGRGRLFLKHARRLDIVCLWNYSEKPLRRRSMELLQYGVPASDSTFLKYCLKECLDPELWPYILELRHYGEEGWQPLASVIAHLEHLSEFNYIVDTIMYPRSLQRVLRQYHPMCRLNIWPFQDVSFDSHILPPIQRPRAFKNLDCFRLSALHTAAVDYFMNEFGRPWVHSNEILLLLCMTPSLKHLIIRGRSSRSLTLLKPHSPAACLVSLSFTSPARCGAWEVKLLELANIVDLSRLHSLDISIRSDPTLLMRAALILTVCEGASLFIVFFYSTAAH</sequence>
<keyword evidence="1" id="KW-1133">Transmembrane helix</keyword>
<dbReference type="OrthoDB" id="3945550at2759"/>
<organism evidence="2 3">
    <name type="scientific">Aspergillus tamarii</name>
    <dbReference type="NCBI Taxonomy" id="41984"/>
    <lineage>
        <taxon>Eukaryota</taxon>
        <taxon>Fungi</taxon>
        <taxon>Dikarya</taxon>
        <taxon>Ascomycota</taxon>
        <taxon>Pezizomycotina</taxon>
        <taxon>Eurotiomycetes</taxon>
        <taxon>Eurotiomycetidae</taxon>
        <taxon>Eurotiales</taxon>
        <taxon>Aspergillaceae</taxon>
        <taxon>Aspergillus</taxon>
        <taxon>Aspergillus subgen. Circumdati</taxon>
    </lineage>
</organism>
<dbReference type="Proteomes" id="UP000326950">
    <property type="component" value="Unassembled WGS sequence"/>
</dbReference>
<keyword evidence="3" id="KW-1185">Reference proteome</keyword>
<accession>A0A5N6UXB4</accession>
<feature type="transmembrane region" description="Helical" evidence="1">
    <location>
        <begin position="316"/>
        <end position="338"/>
    </location>
</feature>
<proteinExistence type="predicted"/>